<evidence type="ECO:0000256" key="1">
    <source>
        <dbReference type="ARBA" id="ARBA00022723"/>
    </source>
</evidence>
<keyword evidence="1" id="KW-0479">Metal-binding</keyword>
<sequence>MLFLPNSEGHRPGGSNIVANAQTFVGWHHELMGIVKRLFARKPIEAVAPERGMPPRPLDVKLYGGSYDLEVVGESHYQEALWRVVGGRTTDRVRVEVEAVLVAENDNAYDPNAISVWIDGMKVGYLAREDAESYRPGLLALQAREAMSIGLRGVVVGGGIREDGPGFLGVWMLHDPADFGIAALVPPPAAVLRGSMRTGLTEALLTDEEDDSYDLSWLECLPNDPIAAIGRLRQLLEHDPDPIDRHFMFCELEERLYRSRDAFESALAEYDAACSRHDAEMDGIRDALLAKFGKVPLLETYRQMVIRQQKARNWSAAVWWAERGLALYGQNAARPEATEDLEKRRATYVAKLSAAEKANGPARPAATKPAGKRTDETLRCEGCGSSFVRPTARGRKPRYCPSCR</sequence>
<accession>A0A5C4M380</accession>
<evidence type="ECO:0000313" key="6">
    <source>
        <dbReference type="Proteomes" id="UP000305546"/>
    </source>
</evidence>
<protein>
    <recommendedName>
        <fullName evidence="4">HIRAN domain-containing protein</fullName>
    </recommendedName>
</protein>
<dbReference type="EMBL" id="VDFW01000006">
    <property type="protein sequence ID" value="TNC27458.1"/>
    <property type="molecule type" value="Genomic_DNA"/>
</dbReference>
<dbReference type="AlphaFoldDB" id="A0A5C4M380"/>
<evidence type="ECO:0000313" key="5">
    <source>
        <dbReference type="EMBL" id="TNC27458.1"/>
    </source>
</evidence>
<dbReference type="Pfam" id="PF08797">
    <property type="entry name" value="HIRAN"/>
    <property type="match status" value="1"/>
</dbReference>
<gene>
    <name evidence="5" type="ORF">FG385_10385</name>
</gene>
<dbReference type="GO" id="GO:0016818">
    <property type="term" value="F:hydrolase activity, acting on acid anhydrides, in phosphorus-containing anhydrides"/>
    <property type="evidence" value="ECO:0007669"/>
    <property type="project" value="InterPro"/>
</dbReference>
<evidence type="ECO:0000256" key="3">
    <source>
        <dbReference type="SAM" id="MobiDB-lite"/>
    </source>
</evidence>
<name>A0A5C4M380_9PSEU</name>
<dbReference type="GO" id="GO:0008270">
    <property type="term" value="F:zinc ion binding"/>
    <property type="evidence" value="ECO:0007669"/>
    <property type="project" value="InterPro"/>
</dbReference>
<dbReference type="InterPro" id="IPR014905">
    <property type="entry name" value="HIRAN"/>
</dbReference>
<dbReference type="Gene3D" id="3.30.70.2330">
    <property type="match status" value="1"/>
</dbReference>
<proteinExistence type="predicted"/>
<keyword evidence="2" id="KW-0378">Hydrolase</keyword>
<comment type="caution">
    <text evidence="5">The sequence shown here is derived from an EMBL/GenBank/DDBJ whole genome shotgun (WGS) entry which is preliminary data.</text>
</comment>
<dbReference type="RefSeq" id="WP_139096419.1">
    <property type="nucleotide sequence ID" value="NZ_VDFW01000006.1"/>
</dbReference>
<organism evidence="5 6">
    <name type="scientific">Amycolatopsis alkalitolerans</name>
    <dbReference type="NCBI Taxonomy" id="2547244"/>
    <lineage>
        <taxon>Bacteria</taxon>
        <taxon>Bacillati</taxon>
        <taxon>Actinomycetota</taxon>
        <taxon>Actinomycetes</taxon>
        <taxon>Pseudonocardiales</taxon>
        <taxon>Pseudonocardiaceae</taxon>
        <taxon>Amycolatopsis</taxon>
    </lineage>
</organism>
<keyword evidence="6" id="KW-1185">Reference proteome</keyword>
<feature type="region of interest" description="Disordered" evidence="3">
    <location>
        <begin position="355"/>
        <end position="375"/>
    </location>
</feature>
<reference evidence="5 6" key="1">
    <citation type="submission" date="2019-06" db="EMBL/GenBank/DDBJ databases">
        <title>Amycolatopsis alkalitolerans sp. nov., isolated from Gastrodia elata Blume.</title>
        <authorList>
            <person name="Narsing Rao M.P."/>
            <person name="Li W.J."/>
        </authorList>
    </citation>
    <scope>NUCLEOTIDE SEQUENCE [LARGE SCALE GENOMIC DNA]</scope>
    <source>
        <strain evidence="5 6">SYSUP0005</strain>
    </source>
</reference>
<evidence type="ECO:0000259" key="4">
    <source>
        <dbReference type="Pfam" id="PF08797"/>
    </source>
</evidence>
<dbReference type="OrthoDB" id="9812156at2"/>
<dbReference type="Proteomes" id="UP000305546">
    <property type="component" value="Unassembled WGS sequence"/>
</dbReference>
<feature type="domain" description="HIRAN" evidence="4">
    <location>
        <begin position="65"/>
        <end position="133"/>
    </location>
</feature>
<evidence type="ECO:0000256" key="2">
    <source>
        <dbReference type="ARBA" id="ARBA00022801"/>
    </source>
</evidence>
<dbReference type="GO" id="GO:0003676">
    <property type="term" value="F:nucleic acid binding"/>
    <property type="evidence" value="ECO:0007669"/>
    <property type="project" value="InterPro"/>
</dbReference>